<comment type="caution">
    <text evidence="2">The sequence shown here is derived from an EMBL/GenBank/DDBJ whole genome shotgun (WGS) entry which is preliminary data.</text>
</comment>
<dbReference type="GeneID" id="98064196"/>
<dbReference type="Proteomes" id="UP000192511">
    <property type="component" value="Unassembled WGS sequence"/>
</dbReference>
<evidence type="ECO:0000256" key="1">
    <source>
        <dbReference type="SAM" id="MobiDB-lite"/>
    </source>
</evidence>
<evidence type="ECO:0000313" key="3">
    <source>
        <dbReference type="Proteomes" id="UP000192511"/>
    </source>
</evidence>
<organism evidence="2 3">
    <name type="scientific">Legionella anisa</name>
    <dbReference type="NCBI Taxonomy" id="28082"/>
    <lineage>
        <taxon>Bacteria</taxon>
        <taxon>Pseudomonadati</taxon>
        <taxon>Pseudomonadota</taxon>
        <taxon>Gammaproteobacteria</taxon>
        <taxon>Legionellales</taxon>
        <taxon>Legionellaceae</taxon>
        <taxon>Legionella</taxon>
    </lineage>
</organism>
<accession>A0AAX0WYH5</accession>
<sequence length="579" mass="64671">MKFWTSMGEGAKSLGDGATWLWNNAIKQTVGYAANTAFYVAEQVLALREAIPAVVTPPVMKIVNGTGNILFYDVLPVVAVHYANNSIQNYLRPTDPTSMLASYAVLPTLALVNYAAWGFTYRQSSKLVVHTFALDALGSSAFNEHKAKLNPPPPTLCGEKEEDCNFKRKFKGTLREPLVLAFNDLVLWGISKSLPYGEQISWILAIYFYGEYITRMATPERCERHKAMKSESILSFGAVYTGFSYLMDYAFESTVGTPPYLYLRTLRHLLLLGHINVASHMSLPLVRSAKDKIPVDPLVIYDRAKRFVVDVVFAGLMQRIPIDFKPPPGTKPFIPLSTVFKFLTRVLESDLEQVKVTSPGFFGRALKTTKEIALPSMFHSPKNAVNDPVIKEFWPDIRTDLLYIIEVVEATKPVKTLTTAPMAIASTVKYTLPVVLNYRFGLPIKLTEFLLSLSKKEDFWDFVSALKLWIERNNVSHEVLLAKGTPNVGLHETDKIIELPPESQVKVIPSANELKTPRTPTVIEAKKLIPQKTLPLISANSLFSTKQRPALVTNTSRKKSELESSTTLGELSSSLEYSQ</sequence>
<protein>
    <submittedName>
        <fullName evidence="2">Uncharacterized protein</fullName>
    </submittedName>
</protein>
<name>A0AAX0WYH5_9GAMM</name>
<dbReference type="EMBL" id="NBTX02000004">
    <property type="protein sequence ID" value="PNL63200.1"/>
    <property type="molecule type" value="Genomic_DNA"/>
</dbReference>
<keyword evidence="3" id="KW-1185">Reference proteome</keyword>
<reference evidence="2" key="1">
    <citation type="submission" date="2017-12" db="EMBL/GenBank/DDBJ databases">
        <title>FDA dAtabase for Regulatory Grade micrObial Sequences (FDA-ARGOS): Supporting development and validation of Infectious Disease Dx tests.</title>
        <authorList>
            <person name="Kerrigan L."/>
            <person name="Tallon L.J."/>
            <person name="Sadzewicz L."/>
            <person name="Sengamalay N."/>
            <person name="Ott S."/>
            <person name="Godinez A."/>
            <person name="Nagaraj S."/>
            <person name="Vavikolanu K."/>
            <person name="Vyas G."/>
            <person name="Nadendla S."/>
            <person name="Aluvathingal J."/>
            <person name="Sichtig H."/>
        </authorList>
    </citation>
    <scope>NUCLEOTIDE SEQUENCE [LARGE SCALE GENOMIC DNA]</scope>
    <source>
        <strain evidence="2">FDAARGOS_200</strain>
    </source>
</reference>
<feature type="compositionally biased region" description="Low complexity" evidence="1">
    <location>
        <begin position="563"/>
        <end position="579"/>
    </location>
</feature>
<evidence type="ECO:0000313" key="2">
    <source>
        <dbReference type="EMBL" id="PNL63200.1"/>
    </source>
</evidence>
<dbReference type="RefSeq" id="WP_019232821.1">
    <property type="nucleotide sequence ID" value="NZ_CAAAHR010000012.1"/>
</dbReference>
<gene>
    <name evidence="2" type="ORF">A6J39_019475</name>
</gene>
<feature type="region of interest" description="Disordered" evidence="1">
    <location>
        <begin position="553"/>
        <end position="579"/>
    </location>
</feature>
<proteinExistence type="predicted"/>
<dbReference type="AlphaFoldDB" id="A0AAX0WYH5"/>